<dbReference type="AlphaFoldDB" id="A0A062V0Y0"/>
<evidence type="ECO:0000256" key="1">
    <source>
        <dbReference type="SAM" id="Phobius"/>
    </source>
</evidence>
<comment type="caution">
    <text evidence="2">The sequence shown here is derived from an EMBL/GenBank/DDBJ whole genome shotgun (WGS) entry which is preliminary data.</text>
</comment>
<keyword evidence="1" id="KW-1133">Transmembrane helix</keyword>
<name>A0A062V0Y0_9EURY</name>
<proteinExistence type="predicted"/>
<protein>
    <submittedName>
        <fullName evidence="2">Uncharacterized protein</fullName>
    </submittedName>
</protein>
<keyword evidence="3" id="KW-1185">Reference proteome</keyword>
<feature type="transmembrane region" description="Helical" evidence="1">
    <location>
        <begin position="7"/>
        <end position="23"/>
    </location>
</feature>
<keyword evidence="1" id="KW-0812">Transmembrane</keyword>
<sequence length="217" mass="24260">MSKAQIWALIVFGTLLLLIGSFVSDILFYLGLILIGAGLYLGLRLGGILRKEQVLDSWGMLIENGQGKFNEIFKDTEDFIKESKAPSLGIRKEKMSPGIIGSFFSAKRDFLMVKDQQSSMLSPYQIFINARDYGNNLDVSWYLTYRPSLFEALLLLFRPGASSIALSELDLFELQDLTAYTTVCHHSTLKSVGKLMLALDQDPSKIERKSKGFLGIS</sequence>
<evidence type="ECO:0000313" key="2">
    <source>
        <dbReference type="EMBL" id="KCZ70298.1"/>
    </source>
</evidence>
<dbReference type="Proteomes" id="UP000027153">
    <property type="component" value="Unassembled WGS sequence"/>
</dbReference>
<accession>A0A062V0Y0</accession>
<keyword evidence="1" id="KW-0472">Membrane</keyword>
<evidence type="ECO:0000313" key="3">
    <source>
        <dbReference type="Proteomes" id="UP000027153"/>
    </source>
</evidence>
<organism evidence="2 3">
    <name type="scientific">Candidatus Methanoperedens nitratireducens</name>
    <dbReference type="NCBI Taxonomy" id="1392998"/>
    <lineage>
        <taxon>Archaea</taxon>
        <taxon>Methanobacteriati</taxon>
        <taxon>Methanobacteriota</taxon>
        <taxon>Stenosarchaea group</taxon>
        <taxon>Methanomicrobia</taxon>
        <taxon>Methanosarcinales</taxon>
        <taxon>ANME-2 cluster</taxon>
        <taxon>Candidatus Methanoperedentaceae</taxon>
        <taxon>Candidatus Methanoperedens</taxon>
    </lineage>
</organism>
<gene>
    <name evidence="2" type="ORF">ANME2D_03414</name>
</gene>
<dbReference type="OrthoDB" id="372139at2157"/>
<reference evidence="2 3" key="1">
    <citation type="journal article" date="2013" name="Nature">
        <title>Anaerobic oxidation of methane coupled to nitrate reduction in a novel archaeal lineage.</title>
        <authorList>
            <person name="Haroon M.F."/>
            <person name="Hu S."/>
            <person name="Shi Y."/>
            <person name="Imelfort M."/>
            <person name="Keller J."/>
            <person name="Hugenholtz P."/>
            <person name="Yuan Z."/>
            <person name="Tyson G.W."/>
        </authorList>
    </citation>
    <scope>NUCLEOTIDE SEQUENCE [LARGE SCALE GENOMIC DNA]</scope>
    <source>
        <strain evidence="2 3">ANME-2d</strain>
    </source>
</reference>
<dbReference type="RefSeq" id="WP_048094046.1">
    <property type="nucleotide sequence ID" value="NZ_JMIY01000009.1"/>
</dbReference>
<dbReference type="EMBL" id="JMIY01000009">
    <property type="protein sequence ID" value="KCZ70298.1"/>
    <property type="molecule type" value="Genomic_DNA"/>
</dbReference>